<accession>A0AAN6ZBQ2</accession>
<dbReference type="Proteomes" id="UP001304895">
    <property type="component" value="Unassembled WGS sequence"/>
</dbReference>
<proteinExistence type="predicted"/>
<keyword evidence="1" id="KW-0732">Signal</keyword>
<sequence length="188" mass="20329">MAALLGLVCAAFQRLEVAAVSGQVELCGHSMDGSPCIVSSASLPWISYNVERGFRAARHPSVIEQNVNHIRVLANRSVSRDKFSTSARQPSQGFGGLNKSLSSSWVGELVSESSLKISKFTADPLSAVWYQWDHHFQPPSRPPCTPQLYLPLFLPKYYLQSLPRALRASGASGAARAPVPLLPSARAA</sequence>
<protein>
    <submittedName>
        <fullName evidence="2">Uncharacterized protein</fullName>
    </submittedName>
</protein>
<gene>
    <name evidence="2" type="ORF">BT67DRAFT_481654</name>
</gene>
<reference evidence="2" key="2">
    <citation type="submission" date="2023-05" db="EMBL/GenBank/DDBJ databases">
        <authorList>
            <consortium name="Lawrence Berkeley National Laboratory"/>
            <person name="Steindorff A."/>
            <person name="Hensen N."/>
            <person name="Bonometti L."/>
            <person name="Westerberg I."/>
            <person name="Brannstrom I.O."/>
            <person name="Guillou S."/>
            <person name="Cros-Aarteil S."/>
            <person name="Calhoun S."/>
            <person name="Haridas S."/>
            <person name="Kuo A."/>
            <person name="Mondo S."/>
            <person name="Pangilinan J."/>
            <person name="Riley R."/>
            <person name="Labutti K."/>
            <person name="Andreopoulos B."/>
            <person name="Lipzen A."/>
            <person name="Chen C."/>
            <person name="Yanf M."/>
            <person name="Daum C."/>
            <person name="Ng V."/>
            <person name="Clum A."/>
            <person name="Ohm R."/>
            <person name="Martin F."/>
            <person name="Silar P."/>
            <person name="Natvig D."/>
            <person name="Lalanne C."/>
            <person name="Gautier V."/>
            <person name="Ament-Velasquez S.L."/>
            <person name="Kruys A."/>
            <person name="Hutchinson M.I."/>
            <person name="Powell A.J."/>
            <person name="Barry K."/>
            <person name="Miller A.N."/>
            <person name="Grigoriev I.V."/>
            <person name="Debuchy R."/>
            <person name="Gladieux P."/>
            <person name="Thoren M.H."/>
            <person name="Johannesson H."/>
        </authorList>
    </citation>
    <scope>NUCLEOTIDE SEQUENCE</scope>
    <source>
        <strain evidence="2">CBS 123565</strain>
    </source>
</reference>
<comment type="caution">
    <text evidence="2">The sequence shown here is derived from an EMBL/GenBank/DDBJ whole genome shotgun (WGS) entry which is preliminary data.</text>
</comment>
<name>A0AAN6ZBQ2_9PEZI</name>
<reference evidence="2" key="1">
    <citation type="journal article" date="2023" name="Mol. Phylogenet. Evol.">
        <title>Genome-scale phylogeny and comparative genomics of the fungal order Sordariales.</title>
        <authorList>
            <person name="Hensen N."/>
            <person name="Bonometti L."/>
            <person name="Westerberg I."/>
            <person name="Brannstrom I.O."/>
            <person name="Guillou S."/>
            <person name="Cros-Aarteil S."/>
            <person name="Calhoun S."/>
            <person name="Haridas S."/>
            <person name="Kuo A."/>
            <person name="Mondo S."/>
            <person name="Pangilinan J."/>
            <person name="Riley R."/>
            <person name="LaButti K."/>
            <person name="Andreopoulos B."/>
            <person name="Lipzen A."/>
            <person name="Chen C."/>
            <person name="Yan M."/>
            <person name="Daum C."/>
            <person name="Ng V."/>
            <person name="Clum A."/>
            <person name="Steindorff A."/>
            <person name="Ohm R.A."/>
            <person name="Martin F."/>
            <person name="Silar P."/>
            <person name="Natvig D.O."/>
            <person name="Lalanne C."/>
            <person name="Gautier V."/>
            <person name="Ament-Velasquez S.L."/>
            <person name="Kruys A."/>
            <person name="Hutchinson M.I."/>
            <person name="Powell A.J."/>
            <person name="Barry K."/>
            <person name="Miller A.N."/>
            <person name="Grigoriev I.V."/>
            <person name="Debuchy R."/>
            <person name="Gladieux P."/>
            <person name="Hiltunen Thoren M."/>
            <person name="Johannesson H."/>
        </authorList>
    </citation>
    <scope>NUCLEOTIDE SEQUENCE</scope>
    <source>
        <strain evidence="2">CBS 123565</strain>
    </source>
</reference>
<dbReference type="EMBL" id="MU853418">
    <property type="protein sequence ID" value="KAK4132382.1"/>
    <property type="molecule type" value="Genomic_DNA"/>
</dbReference>
<keyword evidence="3" id="KW-1185">Reference proteome</keyword>
<evidence type="ECO:0000313" key="2">
    <source>
        <dbReference type="EMBL" id="KAK4132382.1"/>
    </source>
</evidence>
<feature type="chain" id="PRO_5043054250" evidence="1">
    <location>
        <begin position="20"/>
        <end position="188"/>
    </location>
</feature>
<dbReference type="AlphaFoldDB" id="A0AAN6ZBQ2"/>
<evidence type="ECO:0000313" key="3">
    <source>
        <dbReference type="Proteomes" id="UP001304895"/>
    </source>
</evidence>
<evidence type="ECO:0000256" key="1">
    <source>
        <dbReference type="SAM" id="SignalP"/>
    </source>
</evidence>
<organism evidence="2 3">
    <name type="scientific">Trichocladium antarcticum</name>
    <dbReference type="NCBI Taxonomy" id="1450529"/>
    <lineage>
        <taxon>Eukaryota</taxon>
        <taxon>Fungi</taxon>
        <taxon>Dikarya</taxon>
        <taxon>Ascomycota</taxon>
        <taxon>Pezizomycotina</taxon>
        <taxon>Sordariomycetes</taxon>
        <taxon>Sordariomycetidae</taxon>
        <taxon>Sordariales</taxon>
        <taxon>Chaetomiaceae</taxon>
        <taxon>Trichocladium</taxon>
    </lineage>
</organism>
<feature type="signal peptide" evidence="1">
    <location>
        <begin position="1"/>
        <end position="19"/>
    </location>
</feature>